<name>A0A428PY29_9HYPO</name>
<evidence type="ECO:0000313" key="3">
    <source>
        <dbReference type="Proteomes" id="UP000288168"/>
    </source>
</evidence>
<dbReference type="OrthoDB" id="10481518at2759"/>
<sequence length="159" mass="17806">MGRQVMGYWIQHNLGGRQTSSRPLVRAMIHPWQVSSLPYDRLRELDRTGPSDPDNPVGPLPDETLRRRHHGDEDPPARIIGLVPVPMSMPVPLLVALQAPAPHGMEHGCPRIKELGWGQRTRKNDVVATQPGHSLLVVDHDALATHPWLIHVPNFLLIK</sequence>
<proteinExistence type="predicted"/>
<dbReference type="EMBL" id="NKCI01000078">
    <property type="protein sequence ID" value="RSL57905.1"/>
    <property type="molecule type" value="Genomic_DNA"/>
</dbReference>
<comment type="caution">
    <text evidence="2">The sequence shown here is derived from an EMBL/GenBank/DDBJ whole genome shotgun (WGS) entry which is preliminary data.</text>
</comment>
<feature type="region of interest" description="Disordered" evidence="1">
    <location>
        <begin position="43"/>
        <end position="77"/>
    </location>
</feature>
<dbReference type="Proteomes" id="UP000288168">
    <property type="component" value="Unassembled WGS sequence"/>
</dbReference>
<protein>
    <submittedName>
        <fullName evidence="2">Uncharacterized protein</fullName>
    </submittedName>
</protein>
<evidence type="ECO:0000313" key="2">
    <source>
        <dbReference type="EMBL" id="RSL57905.1"/>
    </source>
</evidence>
<keyword evidence="3" id="KW-1185">Reference proteome</keyword>
<dbReference type="AlphaFoldDB" id="A0A428PY29"/>
<gene>
    <name evidence="2" type="ORF">CEP54_008055</name>
</gene>
<accession>A0A428PY29</accession>
<reference evidence="2 3" key="1">
    <citation type="submission" date="2017-06" db="EMBL/GenBank/DDBJ databases">
        <title>Comparative genomic analysis of Ambrosia Fusariam Clade fungi.</title>
        <authorList>
            <person name="Stajich J.E."/>
            <person name="Carrillo J."/>
            <person name="Kijimoto T."/>
            <person name="Eskalen A."/>
            <person name="O'Donnell K."/>
            <person name="Kasson M."/>
        </authorList>
    </citation>
    <scope>NUCLEOTIDE SEQUENCE [LARGE SCALE GENOMIC DNA]</scope>
    <source>
        <strain evidence="2 3">NRRL62584</strain>
    </source>
</reference>
<evidence type="ECO:0000256" key="1">
    <source>
        <dbReference type="SAM" id="MobiDB-lite"/>
    </source>
</evidence>
<organism evidence="2 3">
    <name type="scientific">Fusarium duplospermum</name>
    <dbReference type="NCBI Taxonomy" id="1325734"/>
    <lineage>
        <taxon>Eukaryota</taxon>
        <taxon>Fungi</taxon>
        <taxon>Dikarya</taxon>
        <taxon>Ascomycota</taxon>
        <taxon>Pezizomycotina</taxon>
        <taxon>Sordariomycetes</taxon>
        <taxon>Hypocreomycetidae</taxon>
        <taxon>Hypocreales</taxon>
        <taxon>Nectriaceae</taxon>
        <taxon>Fusarium</taxon>
        <taxon>Fusarium solani species complex</taxon>
    </lineage>
</organism>